<keyword evidence="1" id="KW-0132">Cell division</keyword>
<dbReference type="SUPFAM" id="SSF47954">
    <property type="entry name" value="Cyclin-like"/>
    <property type="match status" value="2"/>
</dbReference>
<evidence type="ECO:0000256" key="3">
    <source>
        <dbReference type="ARBA" id="ARBA00023127"/>
    </source>
</evidence>
<dbReference type="InterPro" id="IPR039361">
    <property type="entry name" value="Cyclin"/>
</dbReference>
<protein>
    <submittedName>
        <fullName evidence="9">Cyclin N-terminal domain-containing protein</fullName>
    </submittedName>
</protein>
<dbReference type="InterPro" id="IPR004367">
    <property type="entry name" value="Cyclin_C-dom"/>
</dbReference>
<dbReference type="PROSITE" id="PS00292">
    <property type="entry name" value="CYCLINS"/>
    <property type="match status" value="1"/>
</dbReference>
<accession>A0A915EYY1</accession>
<keyword evidence="2" id="KW-0498">Mitosis</keyword>
<evidence type="ECO:0000256" key="4">
    <source>
        <dbReference type="ARBA" id="ARBA00023306"/>
    </source>
</evidence>
<evidence type="ECO:0000259" key="7">
    <source>
        <dbReference type="SMART" id="SM01332"/>
    </source>
</evidence>
<feature type="domain" description="Cyclin-like" evidence="6">
    <location>
        <begin position="267"/>
        <end position="353"/>
    </location>
</feature>
<dbReference type="PANTHER" id="PTHR10177">
    <property type="entry name" value="CYCLINS"/>
    <property type="match status" value="1"/>
</dbReference>
<name>A0A915EYY1_9CEST</name>
<reference evidence="9" key="1">
    <citation type="submission" date="2022-11" db="UniProtKB">
        <authorList>
            <consortium name="WormBaseParasite"/>
        </authorList>
    </citation>
    <scope>IDENTIFICATION</scope>
</reference>
<dbReference type="Gene3D" id="1.10.472.10">
    <property type="entry name" value="Cyclin-like"/>
    <property type="match status" value="2"/>
</dbReference>
<proteinExistence type="inferred from homology"/>
<dbReference type="AlphaFoldDB" id="A0A915EYY1"/>
<evidence type="ECO:0000259" key="6">
    <source>
        <dbReference type="SMART" id="SM00385"/>
    </source>
</evidence>
<sequence>MITRNRNRRGTTSNDENANAQGKVIGRVLNTRSRAVLSEIENLNLAELPDKVARPSDQHSKCCLDACAIETLRLLKRNVRHLSPQMRDNFFRFYKQRSEIRAECLRANASYFLSLDNKLILRDRRIDDANQRSFDYLQNIEFLVYPLPASFLSDCVDLTPRMRHILVNWMVQVHRGYRLSTETLFLALRLLDRYIYKSANQVSRQVFQLLGVTALFIASKFEEVFPPDVGDYSSITEGCFDSSDIAVCEQMILHGMDFLVNIPCPLLFLRRLSKSLEVDSLVHNLSKYFLELAFQEYELAHLPANFLSTVSICLALAVTKNTYIIDDVWDPKLSYLSGYGIDNVREPLQMLARAVLRQSVPSKYRATYDKYCADDLFQRVAAMPELESRTMLMLSAELEASCRQTDHDGGKVAKPSRVSTSITRYCF</sequence>
<dbReference type="FunFam" id="1.10.472.10:FF:000001">
    <property type="entry name" value="G2/mitotic-specific cyclin"/>
    <property type="match status" value="1"/>
</dbReference>
<keyword evidence="3 5" id="KW-0195">Cyclin</keyword>
<evidence type="ECO:0000313" key="8">
    <source>
        <dbReference type="Proteomes" id="UP000887562"/>
    </source>
</evidence>
<dbReference type="Proteomes" id="UP000887562">
    <property type="component" value="Unplaced"/>
</dbReference>
<dbReference type="Pfam" id="PF02984">
    <property type="entry name" value="Cyclin_C"/>
    <property type="match status" value="1"/>
</dbReference>
<evidence type="ECO:0000256" key="5">
    <source>
        <dbReference type="RuleBase" id="RU000383"/>
    </source>
</evidence>
<keyword evidence="4" id="KW-0131">Cell cycle</keyword>
<evidence type="ECO:0000313" key="9">
    <source>
        <dbReference type="WBParaSite" id="maker-E.canG7_contigs_4502-snap-gene-0.22-mRNA-1"/>
    </source>
</evidence>
<organism evidence="8 9">
    <name type="scientific">Echinococcus canadensis</name>
    <dbReference type="NCBI Taxonomy" id="519352"/>
    <lineage>
        <taxon>Eukaryota</taxon>
        <taxon>Metazoa</taxon>
        <taxon>Spiralia</taxon>
        <taxon>Lophotrochozoa</taxon>
        <taxon>Platyhelminthes</taxon>
        <taxon>Cestoda</taxon>
        <taxon>Eucestoda</taxon>
        <taxon>Cyclophyllidea</taxon>
        <taxon>Taeniidae</taxon>
        <taxon>Echinococcus</taxon>
        <taxon>Echinococcus canadensis group</taxon>
    </lineage>
</organism>
<comment type="similarity">
    <text evidence="5">Belongs to the cyclin family.</text>
</comment>
<dbReference type="GO" id="GO:0051301">
    <property type="term" value="P:cell division"/>
    <property type="evidence" value="ECO:0007669"/>
    <property type="project" value="UniProtKB-KW"/>
</dbReference>
<dbReference type="InterPro" id="IPR048258">
    <property type="entry name" value="Cyclins_cyclin-box"/>
</dbReference>
<feature type="domain" description="Cyclin C-terminal" evidence="7">
    <location>
        <begin position="263"/>
        <end position="386"/>
    </location>
</feature>
<dbReference type="WBParaSite" id="maker-E.canG7_contigs_4502-snap-gene-0.22-mRNA-1">
    <property type="protein sequence ID" value="maker-E.canG7_contigs_4502-snap-gene-0.22-mRNA-1"/>
    <property type="gene ID" value="EcG7_06004"/>
</dbReference>
<dbReference type="Pfam" id="PF00134">
    <property type="entry name" value="Cyclin_N"/>
    <property type="match status" value="1"/>
</dbReference>
<evidence type="ECO:0000256" key="1">
    <source>
        <dbReference type="ARBA" id="ARBA00022618"/>
    </source>
</evidence>
<dbReference type="InterPro" id="IPR036915">
    <property type="entry name" value="Cyclin-like_sf"/>
</dbReference>
<dbReference type="SMART" id="SM00385">
    <property type="entry name" value="CYCLIN"/>
    <property type="match status" value="2"/>
</dbReference>
<feature type="domain" description="Cyclin-like" evidence="6">
    <location>
        <begin position="168"/>
        <end position="254"/>
    </location>
</feature>
<dbReference type="SMART" id="SM01332">
    <property type="entry name" value="Cyclin_C"/>
    <property type="match status" value="1"/>
</dbReference>
<keyword evidence="8" id="KW-1185">Reference proteome</keyword>
<evidence type="ECO:0000256" key="2">
    <source>
        <dbReference type="ARBA" id="ARBA00022776"/>
    </source>
</evidence>
<dbReference type="InterPro" id="IPR013763">
    <property type="entry name" value="Cyclin-like_dom"/>
</dbReference>
<dbReference type="InterPro" id="IPR006671">
    <property type="entry name" value="Cyclin_N"/>
</dbReference>